<protein>
    <submittedName>
        <fullName evidence="2">Uncharacterized protein</fullName>
    </submittedName>
</protein>
<dbReference type="Proteomes" id="UP000638353">
    <property type="component" value="Unassembled WGS sequence"/>
</dbReference>
<reference evidence="2" key="1">
    <citation type="journal article" date="2014" name="Int. J. Syst. Evol. Microbiol.">
        <title>Complete genome sequence of Corynebacterium casei LMG S-19264T (=DSM 44701T), isolated from a smear-ripened cheese.</title>
        <authorList>
            <consortium name="US DOE Joint Genome Institute (JGI-PGF)"/>
            <person name="Walter F."/>
            <person name="Albersmeier A."/>
            <person name="Kalinowski J."/>
            <person name="Ruckert C."/>
        </authorList>
    </citation>
    <scope>NUCLEOTIDE SEQUENCE</scope>
    <source>
        <strain evidence="2">JCM 4637</strain>
    </source>
</reference>
<comment type="caution">
    <text evidence="2">The sequence shown here is derived from an EMBL/GenBank/DDBJ whole genome shotgun (WGS) entry which is preliminary data.</text>
</comment>
<sequence length="221" mass="24443">MHQDTQTSTPQLDEITARGTAPTSARIRLADGTLLDIEMWPNAAVADMVYLFPGLTAPDSPGWQNQDPWEDYLTGDEHGGTHCLEVPVEAIRELIAAHGGEHQDQTDLEPTAEMRLHSLRGFFSTGPNDHDVHTAFARIHEAGGPYLVCVWEYADDHGFGGTRAFYAEAENGTFHEVRPHVLQWLNGQAAFPGPFANWTGAHVPVAFEVSDDTHNYARTER</sequence>
<dbReference type="RefSeq" id="WP_189828378.1">
    <property type="nucleotide sequence ID" value="NZ_BMVC01000031.1"/>
</dbReference>
<feature type="region of interest" description="Disordered" evidence="1">
    <location>
        <begin position="1"/>
        <end position="21"/>
    </location>
</feature>
<evidence type="ECO:0000313" key="3">
    <source>
        <dbReference type="Proteomes" id="UP000638353"/>
    </source>
</evidence>
<organism evidence="2 3">
    <name type="scientific">Streptomyces finlayi</name>
    <dbReference type="NCBI Taxonomy" id="67296"/>
    <lineage>
        <taxon>Bacteria</taxon>
        <taxon>Bacillati</taxon>
        <taxon>Actinomycetota</taxon>
        <taxon>Actinomycetes</taxon>
        <taxon>Kitasatosporales</taxon>
        <taxon>Streptomycetaceae</taxon>
        <taxon>Streptomyces</taxon>
    </lineage>
</organism>
<reference evidence="2" key="2">
    <citation type="submission" date="2020-09" db="EMBL/GenBank/DDBJ databases">
        <authorList>
            <person name="Sun Q."/>
            <person name="Ohkuma M."/>
        </authorList>
    </citation>
    <scope>NUCLEOTIDE SEQUENCE</scope>
    <source>
        <strain evidence="2">JCM 4637</strain>
    </source>
</reference>
<name>A0A919CGI6_9ACTN</name>
<dbReference type="EMBL" id="BMVC01000031">
    <property type="protein sequence ID" value="GHD18670.1"/>
    <property type="molecule type" value="Genomic_DNA"/>
</dbReference>
<dbReference type="AlphaFoldDB" id="A0A919CGI6"/>
<evidence type="ECO:0000256" key="1">
    <source>
        <dbReference type="SAM" id="MobiDB-lite"/>
    </source>
</evidence>
<gene>
    <name evidence="2" type="ORF">GCM10010334_81690</name>
</gene>
<accession>A0A919CGI6</accession>
<feature type="compositionally biased region" description="Polar residues" evidence="1">
    <location>
        <begin position="1"/>
        <end position="11"/>
    </location>
</feature>
<proteinExistence type="predicted"/>
<evidence type="ECO:0000313" key="2">
    <source>
        <dbReference type="EMBL" id="GHD18670.1"/>
    </source>
</evidence>